<keyword evidence="2 6" id="KW-0645">Protease</keyword>
<reference evidence="8" key="2">
    <citation type="submission" date="2023-07" db="EMBL/GenBank/DDBJ databases">
        <authorList>
            <consortium name="Lawrence Berkeley National Laboratory"/>
            <person name="Haridas S."/>
            <person name="Hensen N."/>
            <person name="Bonometti L."/>
            <person name="Westerberg I."/>
            <person name="Brannstrom I.O."/>
            <person name="Guillou S."/>
            <person name="Cros-Aarteil S."/>
            <person name="Calhoun S."/>
            <person name="Kuo A."/>
            <person name="Mondo S."/>
            <person name="Pangilinan J."/>
            <person name="Riley R."/>
            <person name="LaButti K."/>
            <person name="Andreopoulos B."/>
            <person name="Lipzen A."/>
            <person name="Chen C."/>
            <person name="Yanf M."/>
            <person name="Daum C."/>
            <person name="Ng V."/>
            <person name="Clum A."/>
            <person name="Steindorff A."/>
            <person name="Ohm R."/>
            <person name="Martin F."/>
            <person name="Silar P."/>
            <person name="Natvig D."/>
            <person name="Lalanne C."/>
            <person name="Gautier V."/>
            <person name="Ament-velasquez S.L."/>
            <person name="Kruys A."/>
            <person name="Hutchinson M.I."/>
            <person name="Powell A.J."/>
            <person name="Barry K."/>
            <person name="Miller A.N."/>
            <person name="Grigoriev I.V."/>
            <person name="Debuchy R."/>
            <person name="Gladieux P."/>
            <person name="Thoren M.H."/>
            <person name="Johannesson H."/>
        </authorList>
    </citation>
    <scope>NUCLEOTIDE SEQUENCE</scope>
    <source>
        <strain evidence="8">FGSC 1904</strain>
    </source>
</reference>
<evidence type="ECO:0000256" key="3">
    <source>
        <dbReference type="ARBA" id="ARBA00022729"/>
    </source>
</evidence>
<dbReference type="AlphaFoldDB" id="A0AAE0P2U2"/>
<dbReference type="Pfam" id="PF13365">
    <property type="entry name" value="Trypsin_2"/>
    <property type="match status" value="1"/>
</dbReference>
<dbReference type="Gene3D" id="2.40.10.10">
    <property type="entry name" value="Trypsin-like serine proteases"/>
    <property type="match status" value="2"/>
</dbReference>
<dbReference type="SUPFAM" id="SSF50494">
    <property type="entry name" value="Trypsin-like serine proteases"/>
    <property type="match status" value="1"/>
</dbReference>
<dbReference type="InterPro" id="IPR050966">
    <property type="entry name" value="Glutamyl_endopeptidase"/>
</dbReference>
<keyword evidence="3" id="KW-0732">Signal</keyword>
<dbReference type="EC" id="3.4.21.-" evidence="6"/>
<sequence length="775" mass="84471">MVTVRDILVPPRASRAIGAFWNITPPASTEPPRPESTRLAGNYEESVIDTDNRKPVDPADYRNGGKYRSIVKIRAQYEGSGLHWIGTGYLIQRNVLVTAGHVVFERDPCETTIGHGRAVSIECFIGYHGRATASEANGVQRRVATCVITTRQWVMDGSKRHDFALVKVDRDFDGDLSIMQFPPTPHVVGVDEELGVVGYPGDSALRVGPHGEDGALMHEMFRKTSWNLRNDRDNMLHYTIATGGGQSGGPVLLRSRDGNMVILGTHCYGDDKGGSNAASTIEGPYGNPLEVFEKFIYDFRGDSVRNIGFDRIESGRCCRVNAWKCSPSTLSAEAATESSNEDFFNILKSIGRVVTPVARTTLPIVSPLFGPLGGPISAIGGVALDALSKVVAESLPEGPVSTPAGARSQEDDASAHRAVLAEAALQTILRMEQSPLSRRILDDMQEIYQNTGFTQIQATRLGQKLVPIFTQVGVRFAVNGSFLNSKTDVIGKKVMHRHRTESNPAGPWDDDRDIEGFLHAISEHEIKIFTFSSPHGHDGESQPESVSTDVLWSFVCKGARAAKPLFIQIARDVAKTCYQKLDNWLVSQLDSGETAESSIIHDRVPAGRKVVISDDEAATLLVIRAVMAGCALEALLKADKEELSESHILGDSASVEPEAFFDSMLKTVQKIGPTVVNYAQTVTSHRLPPLLDALRAHQRRHGVVERPARAVESSRQANGTPASNRESPNGAASPGGQNNDRDIVTWVNGQRTYTPAMSRRTSASHHQVSMHNFFS</sequence>
<dbReference type="PANTHER" id="PTHR15462">
    <property type="entry name" value="SERINE PROTEASE"/>
    <property type="match status" value="1"/>
</dbReference>
<reference evidence="8" key="1">
    <citation type="journal article" date="2023" name="Mol. Phylogenet. Evol.">
        <title>Genome-scale phylogeny and comparative genomics of the fungal order Sordariales.</title>
        <authorList>
            <person name="Hensen N."/>
            <person name="Bonometti L."/>
            <person name="Westerberg I."/>
            <person name="Brannstrom I.O."/>
            <person name="Guillou S."/>
            <person name="Cros-Aarteil S."/>
            <person name="Calhoun S."/>
            <person name="Haridas S."/>
            <person name="Kuo A."/>
            <person name="Mondo S."/>
            <person name="Pangilinan J."/>
            <person name="Riley R."/>
            <person name="LaButti K."/>
            <person name="Andreopoulos B."/>
            <person name="Lipzen A."/>
            <person name="Chen C."/>
            <person name="Yan M."/>
            <person name="Daum C."/>
            <person name="Ng V."/>
            <person name="Clum A."/>
            <person name="Steindorff A."/>
            <person name="Ohm R.A."/>
            <person name="Martin F."/>
            <person name="Silar P."/>
            <person name="Natvig D.O."/>
            <person name="Lalanne C."/>
            <person name="Gautier V."/>
            <person name="Ament-Velasquez S.L."/>
            <person name="Kruys A."/>
            <person name="Hutchinson M.I."/>
            <person name="Powell A.J."/>
            <person name="Barry K."/>
            <person name="Miller A.N."/>
            <person name="Grigoriev I.V."/>
            <person name="Debuchy R."/>
            <person name="Gladieux P."/>
            <person name="Hiltunen Thoren M."/>
            <person name="Johannesson H."/>
        </authorList>
    </citation>
    <scope>NUCLEOTIDE SEQUENCE</scope>
    <source>
        <strain evidence="8">FGSC 1904</strain>
    </source>
</reference>
<evidence type="ECO:0000256" key="7">
    <source>
        <dbReference type="SAM" id="MobiDB-lite"/>
    </source>
</evidence>
<comment type="caution">
    <text evidence="8">The sequence shown here is derived from an EMBL/GenBank/DDBJ whole genome shotgun (WGS) entry which is preliminary data.</text>
</comment>
<organism evidence="8 9">
    <name type="scientific">Sordaria brevicollis</name>
    <dbReference type="NCBI Taxonomy" id="83679"/>
    <lineage>
        <taxon>Eukaryota</taxon>
        <taxon>Fungi</taxon>
        <taxon>Dikarya</taxon>
        <taxon>Ascomycota</taxon>
        <taxon>Pezizomycotina</taxon>
        <taxon>Sordariomycetes</taxon>
        <taxon>Sordariomycetidae</taxon>
        <taxon>Sordariales</taxon>
        <taxon>Sordariaceae</taxon>
        <taxon>Sordaria</taxon>
    </lineage>
</organism>
<evidence type="ECO:0000256" key="6">
    <source>
        <dbReference type="RuleBase" id="RU004296"/>
    </source>
</evidence>
<dbReference type="GO" id="GO:0006508">
    <property type="term" value="P:proteolysis"/>
    <property type="evidence" value="ECO:0007669"/>
    <property type="project" value="UniProtKB-KW"/>
</dbReference>
<protein>
    <recommendedName>
        <fullName evidence="6">Serine protease</fullName>
        <ecNumber evidence="6">3.4.21.-</ecNumber>
    </recommendedName>
</protein>
<evidence type="ECO:0000313" key="9">
    <source>
        <dbReference type="Proteomes" id="UP001281003"/>
    </source>
</evidence>
<feature type="region of interest" description="Disordered" evidence="7">
    <location>
        <begin position="699"/>
        <end position="742"/>
    </location>
</feature>
<dbReference type="EMBL" id="JAUTDP010000011">
    <property type="protein sequence ID" value="KAK3392368.1"/>
    <property type="molecule type" value="Genomic_DNA"/>
</dbReference>
<evidence type="ECO:0000256" key="2">
    <source>
        <dbReference type="ARBA" id="ARBA00022670"/>
    </source>
</evidence>
<comment type="similarity">
    <text evidence="1 6">Belongs to the peptidase S1B family.</text>
</comment>
<dbReference type="GO" id="GO:0008236">
    <property type="term" value="F:serine-type peptidase activity"/>
    <property type="evidence" value="ECO:0007669"/>
    <property type="project" value="UniProtKB-KW"/>
</dbReference>
<gene>
    <name evidence="8" type="ORF">B0T20DRAFT_360601</name>
</gene>
<evidence type="ECO:0000313" key="8">
    <source>
        <dbReference type="EMBL" id="KAK3392368.1"/>
    </source>
</evidence>
<accession>A0AAE0P2U2</accession>
<keyword evidence="5 6" id="KW-0720">Serine protease</keyword>
<dbReference type="Proteomes" id="UP001281003">
    <property type="component" value="Unassembled WGS sequence"/>
</dbReference>
<dbReference type="InterPro" id="IPR008256">
    <property type="entry name" value="Peptidase_S1B"/>
</dbReference>
<feature type="compositionally biased region" description="Polar residues" evidence="7">
    <location>
        <begin position="713"/>
        <end position="727"/>
    </location>
</feature>
<feature type="region of interest" description="Disordered" evidence="7">
    <location>
        <begin position="755"/>
        <end position="775"/>
    </location>
</feature>
<evidence type="ECO:0000256" key="1">
    <source>
        <dbReference type="ARBA" id="ARBA00008764"/>
    </source>
</evidence>
<dbReference type="PRINTS" id="PR00839">
    <property type="entry name" value="V8PROTEASE"/>
</dbReference>
<dbReference type="InterPro" id="IPR043504">
    <property type="entry name" value="Peptidase_S1_PA_chymotrypsin"/>
</dbReference>
<dbReference type="InterPro" id="IPR009003">
    <property type="entry name" value="Peptidase_S1_PA"/>
</dbReference>
<dbReference type="PANTHER" id="PTHR15462:SF8">
    <property type="entry name" value="SERINE PROTEASE"/>
    <property type="match status" value="1"/>
</dbReference>
<keyword evidence="9" id="KW-1185">Reference proteome</keyword>
<name>A0AAE0P2U2_SORBR</name>
<keyword evidence="4 6" id="KW-0378">Hydrolase</keyword>
<proteinExistence type="inferred from homology"/>
<evidence type="ECO:0000256" key="5">
    <source>
        <dbReference type="ARBA" id="ARBA00022825"/>
    </source>
</evidence>
<evidence type="ECO:0000256" key="4">
    <source>
        <dbReference type="ARBA" id="ARBA00022801"/>
    </source>
</evidence>